<organism evidence="1 2">
    <name type="scientific">Dothistroma septosporum (strain NZE10 / CBS 128990)</name>
    <name type="common">Red band needle blight fungus</name>
    <name type="synonym">Mycosphaerella pini</name>
    <dbReference type="NCBI Taxonomy" id="675120"/>
    <lineage>
        <taxon>Eukaryota</taxon>
        <taxon>Fungi</taxon>
        <taxon>Dikarya</taxon>
        <taxon>Ascomycota</taxon>
        <taxon>Pezizomycotina</taxon>
        <taxon>Dothideomycetes</taxon>
        <taxon>Dothideomycetidae</taxon>
        <taxon>Mycosphaerellales</taxon>
        <taxon>Mycosphaerellaceae</taxon>
        <taxon>Dothistroma</taxon>
    </lineage>
</organism>
<evidence type="ECO:0000313" key="1">
    <source>
        <dbReference type="EMBL" id="EME40568.1"/>
    </source>
</evidence>
<dbReference type="HOGENOM" id="CLU_2096826_0_0_1"/>
<sequence length="116" mass="13129">MFASSCRLPCSPPLILKEAGSYCVGHDELQQPLVSRLSAHAGRCDFQDQLFHLRGAAFSGTPDLDDVDPTLHISRRNEWVVAKLDTERACIILSNLHVLQRRDVDRQGYCKPRREI</sequence>
<reference evidence="1 2" key="2">
    <citation type="journal article" date="2012" name="PLoS Pathog.">
        <title>Diverse lifestyles and strategies of plant pathogenesis encoded in the genomes of eighteen Dothideomycetes fungi.</title>
        <authorList>
            <person name="Ohm R.A."/>
            <person name="Feau N."/>
            <person name="Henrissat B."/>
            <person name="Schoch C.L."/>
            <person name="Horwitz B.A."/>
            <person name="Barry K.W."/>
            <person name="Condon B.J."/>
            <person name="Copeland A.C."/>
            <person name="Dhillon B."/>
            <person name="Glaser F."/>
            <person name="Hesse C.N."/>
            <person name="Kosti I."/>
            <person name="LaButti K."/>
            <person name="Lindquist E.A."/>
            <person name="Lucas S."/>
            <person name="Salamov A.A."/>
            <person name="Bradshaw R.E."/>
            <person name="Ciuffetti L."/>
            <person name="Hamelin R.C."/>
            <person name="Kema G.H.J."/>
            <person name="Lawrence C."/>
            <person name="Scott J.A."/>
            <person name="Spatafora J.W."/>
            <person name="Turgeon B.G."/>
            <person name="de Wit P.J.G.M."/>
            <person name="Zhong S."/>
            <person name="Goodwin S.B."/>
            <person name="Grigoriev I.V."/>
        </authorList>
    </citation>
    <scope>NUCLEOTIDE SEQUENCE [LARGE SCALE GENOMIC DNA]</scope>
    <source>
        <strain evidence="2">NZE10 / CBS 128990</strain>
    </source>
</reference>
<proteinExistence type="predicted"/>
<name>N1PD90_DOTSN</name>
<evidence type="ECO:0000313" key="2">
    <source>
        <dbReference type="Proteomes" id="UP000016933"/>
    </source>
</evidence>
<dbReference type="EMBL" id="KB446543">
    <property type="protein sequence ID" value="EME40568.1"/>
    <property type="molecule type" value="Genomic_DNA"/>
</dbReference>
<dbReference type="AlphaFoldDB" id="N1PD90"/>
<protein>
    <submittedName>
        <fullName evidence="1">Uncharacterized protein</fullName>
    </submittedName>
</protein>
<keyword evidence="2" id="KW-1185">Reference proteome</keyword>
<dbReference type="Proteomes" id="UP000016933">
    <property type="component" value="Unassembled WGS sequence"/>
</dbReference>
<accession>N1PD90</accession>
<reference evidence="2" key="1">
    <citation type="journal article" date="2012" name="PLoS Genet.">
        <title>The genomes of the fungal plant pathogens Cladosporium fulvum and Dothistroma septosporum reveal adaptation to different hosts and lifestyles but also signatures of common ancestry.</title>
        <authorList>
            <person name="de Wit P.J.G.M."/>
            <person name="van der Burgt A."/>
            <person name="Oekmen B."/>
            <person name="Stergiopoulos I."/>
            <person name="Abd-Elsalam K.A."/>
            <person name="Aerts A.L."/>
            <person name="Bahkali A.H."/>
            <person name="Beenen H.G."/>
            <person name="Chettri P."/>
            <person name="Cox M.P."/>
            <person name="Datema E."/>
            <person name="de Vries R.P."/>
            <person name="Dhillon B."/>
            <person name="Ganley A.R."/>
            <person name="Griffiths S.A."/>
            <person name="Guo Y."/>
            <person name="Hamelin R.C."/>
            <person name="Henrissat B."/>
            <person name="Kabir M.S."/>
            <person name="Jashni M.K."/>
            <person name="Kema G."/>
            <person name="Klaubauf S."/>
            <person name="Lapidus A."/>
            <person name="Levasseur A."/>
            <person name="Lindquist E."/>
            <person name="Mehrabi R."/>
            <person name="Ohm R.A."/>
            <person name="Owen T.J."/>
            <person name="Salamov A."/>
            <person name="Schwelm A."/>
            <person name="Schijlen E."/>
            <person name="Sun H."/>
            <person name="van den Burg H.A."/>
            <person name="van Ham R.C.H.J."/>
            <person name="Zhang S."/>
            <person name="Goodwin S.B."/>
            <person name="Grigoriev I.V."/>
            <person name="Collemare J."/>
            <person name="Bradshaw R.E."/>
        </authorList>
    </citation>
    <scope>NUCLEOTIDE SEQUENCE [LARGE SCALE GENOMIC DNA]</scope>
    <source>
        <strain evidence="2">NZE10 / CBS 128990</strain>
    </source>
</reference>
<gene>
    <name evidence="1" type="ORF">DOTSEDRAFT_46903</name>
</gene>